<sequence>MTAAIDSHCASFESPARPRRGLEAAVLRDIKPPRPPYGELRMKYSQGRHLPDGRKFPSFSVIILNHGGAWSSACRAAGLTCGGTARPRWQRPVRFDEECIRDTVKEFLHWAAATPTITVPSRGAYSLWREQTMKNDPSRVGKVPSMSTIHQFCRARRTSGVRITWRSFVYELYADMEGERSKDST</sequence>
<keyword evidence="2" id="KW-1185">Reference proteome</keyword>
<dbReference type="AlphaFoldDB" id="A0AAE0G333"/>
<proteinExistence type="predicted"/>
<comment type="caution">
    <text evidence="1">The sequence shown here is derived from an EMBL/GenBank/DDBJ whole genome shotgun (WGS) entry which is preliminary data.</text>
</comment>
<accession>A0AAE0G333</accession>
<name>A0AAE0G333_9CHLO</name>
<dbReference type="EMBL" id="LGRX02010251">
    <property type="protein sequence ID" value="KAK3270686.1"/>
    <property type="molecule type" value="Genomic_DNA"/>
</dbReference>
<gene>
    <name evidence="1" type="ORF">CYMTET_20923</name>
</gene>
<evidence type="ECO:0000313" key="1">
    <source>
        <dbReference type="EMBL" id="KAK3270686.1"/>
    </source>
</evidence>
<organism evidence="1 2">
    <name type="scientific">Cymbomonas tetramitiformis</name>
    <dbReference type="NCBI Taxonomy" id="36881"/>
    <lineage>
        <taxon>Eukaryota</taxon>
        <taxon>Viridiplantae</taxon>
        <taxon>Chlorophyta</taxon>
        <taxon>Pyramimonadophyceae</taxon>
        <taxon>Pyramimonadales</taxon>
        <taxon>Pyramimonadaceae</taxon>
        <taxon>Cymbomonas</taxon>
    </lineage>
</organism>
<dbReference type="Proteomes" id="UP001190700">
    <property type="component" value="Unassembled WGS sequence"/>
</dbReference>
<reference evidence="1 2" key="1">
    <citation type="journal article" date="2015" name="Genome Biol. Evol.">
        <title>Comparative Genomics of a Bacterivorous Green Alga Reveals Evolutionary Causalities and Consequences of Phago-Mixotrophic Mode of Nutrition.</title>
        <authorList>
            <person name="Burns J.A."/>
            <person name="Paasch A."/>
            <person name="Narechania A."/>
            <person name="Kim E."/>
        </authorList>
    </citation>
    <scope>NUCLEOTIDE SEQUENCE [LARGE SCALE GENOMIC DNA]</scope>
    <source>
        <strain evidence="1 2">PLY_AMNH</strain>
    </source>
</reference>
<evidence type="ECO:0000313" key="2">
    <source>
        <dbReference type="Proteomes" id="UP001190700"/>
    </source>
</evidence>
<protein>
    <submittedName>
        <fullName evidence="1">Uncharacterized protein</fullName>
    </submittedName>
</protein>